<evidence type="ECO:0000313" key="4">
    <source>
        <dbReference type="Proteomes" id="UP000054307"/>
    </source>
</evidence>
<proteinExistence type="predicted"/>
<dbReference type="NCBIfam" id="TIGR04088">
    <property type="entry name" value="cognate_SipW"/>
    <property type="match status" value="1"/>
</dbReference>
<dbReference type="EMBL" id="LGEQ01000023">
    <property type="protein sequence ID" value="KUJ93488.1"/>
    <property type="molecule type" value="Genomic_DNA"/>
</dbReference>
<dbReference type="GeneID" id="24795401"/>
<accession>A0A101DDE8</accession>
<dbReference type="Pfam" id="PF12389">
    <property type="entry name" value="Peptidase_M73"/>
    <property type="match status" value="1"/>
</dbReference>
<protein>
    <submittedName>
        <fullName evidence="1">Uncharacterized protein</fullName>
    </submittedName>
</protein>
<dbReference type="EMBL" id="LGEX01000095">
    <property type="protein sequence ID" value="KUK05620.1"/>
    <property type="molecule type" value="Genomic_DNA"/>
</dbReference>
<comment type="caution">
    <text evidence="1">The sequence shown here is derived from an EMBL/GenBank/DDBJ whole genome shotgun (WGS) entry which is preliminary data.</text>
</comment>
<sequence length="310" mass="34654">MRNYLIFFSISLILFAGSTLAYFSDAESSPSTYTTGYIDLKVWQNGWVDNPGKLIDIEAKPCEYKEKIIRIKNAGNNPAVVDLKIFNVRDFGGVFTEEEARFDYLNEINNISYQTFTGIWVECESFSQLIVENDNKTLRELEDLKFYTSPIAPGEVCDVHFTFHINSSAENEYQGDLAKFDLELSLEQVDGNGGEEETCWAIGGDFHEFGQGWGGYFTYTGGGLQVPIYAGRHIHVGSLTVEDAGGKIRVKYSVNGGWMLTETHLYVGDCPPPKSAPGKFPYKHEGLNSNFDEYVVDYGNCIAAHGVVVR</sequence>
<dbReference type="Proteomes" id="UP000054015">
    <property type="component" value="Unassembled WGS sequence"/>
</dbReference>
<dbReference type="PATRIC" id="fig|2234.6.peg.2279"/>
<evidence type="ECO:0000313" key="2">
    <source>
        <dbReference type="EMBL" id="KUK05620.1"/>
    </source>
</evidence>
<dbReference type="RefSeq" id="WP_010879154.1">
    <property type="nucleotide sequence ID" value="NZ_FJNF01000158.1"/>
</dbReference>
<name>A0A101DDE8_ARCFL</name>
<dbReference type="InterPro" id="IPR023833">
    <property type="entry name" value="Signal_pept_SipW-depend-type"/>
</dbReference>
<dbReference type="InterPro" id="IPR022121">
    <property type="entry name" value="Peptidase_M73_camelysin"/>
</dbReference>
<reference evidence="1" key="1">
    <citation type="journal article" date="2015" name="MBio">
        <title>Genome-resolved metagenomic analysis reveals roles for candidate phyla and other microbial community members in biogeochemical transformations in oil reservoirs.</title>
        <authorList>
            <person name="Hu P."/>
            <person name="Tom L."/>
            <person name="Singh A."/>
            <person name="Thomas B.C."/>
            <person name="Baker B.J."/>
            <person name="Piceno Y.M."/>
            <person name="Andersen G.L."/>
            <person name="Banfield J.F."/>
        </authorList>
    </citation>
    <scope>NUCLEOTIDE SEQUENCE [LARGE SCALE GENOMIC DNA]</scope>
    <source>
        <strain evidence="2">49_2300</strain>
        <strain evidence="1">49_95</strain>
    </source>
</reference>
<dbReference type="AlphaFoldDB" id="A0A101DDE8"/>
<evidence type="ECO:0000313" key="3">
    <source>
        <dbReference type="Proteomes" id="UP000054015"/>
    </source>
</evidence>
<dbReference type="Proteomes" id="UP000054307">
    <property type="component" value="Unassembled WGS sequence"/>
</dbReference>
<organism evidence="1 4">
    <name type="scientific">Archaeoglobus fulgidus</name>
    <dbReference type="NCBI Taxonomy" id="2234"/>
    <lineage>
        <taxon>Archaea</taxon>
        <taxon>Methanobacteriati</taxon>
        <taxon>Methanobacteriota</taxon>
        <taxon>Archaeoglobi</taxon>
        <taxon>Archaeoglobales</taxon>
        <taxon>Archaeoglobaceae</taxon>
        <taxon>Archaeoglobus</taxon>
    </lineage>
</organism>
<evidence type="ECO:0000313" key="1">
    <source>
        <dbReference type="EMBL" id="KUJ93488.1"/>
    </source>
</evidence>
<reference evidence="3 4" key="2">
    <citation type="journal article" date="2015" name="MBio">
        <title>Genome-Resolved Metagenomic Analysis Reveals Roles for Candidate Phyla and Other Microbial Community Members in Biogeochemical Transformations in Oil Reservoirs.</title>
        <authorList>
            <person name="Hu P."/>
            <person name="Tom L."/>
            <person name="Singh A."/>
            <person name="Thomas B.C."/>
            <person name="Baker B.J."/>
            <person name="Piceno Y.M."/>
            <person name="Andersen G.L."/>
            <person name="Banfield J.F."/>
        </authorList>
    </citation>
    <scope>NUCLEOTIDE SEQUENCE [LARGE SCALE GENOMIC DNA]</scope>
</reference>
<gene>
    <name evidence="1" type="ORF">XD40_1338</name>
    <name evidence="2" type="ORF">XD48_2142</name>
</gene>